<evidence type="ECO:0000313" key="2">
    <source>
        <dbReference type="Proteomes" id="UP000092600"/>
    </source>
</evidence>
<reference evidence="1 2" key="1">
    <citation type="journal article" date="2016" name="DNA Res.">
        <title>The draft genome of MD-2 pineapple using hybrid error correction of long reads.</title>
        <authorList>
            <person name="Redwan R.M."/>
            <person name="Saidin A."/>
            <person name="Kumar S.V."/>
        </authorList>
    </citation>
    <scope>NUCLEOTIDE SEQUENCE [LARGE SCALE GENOMIC DNA]</scope>
    <source>
        <strain evidence="2">cv. MD2</strain>
        <tissue evidence="1">Leaf</tissue>
    </source>
</reference>
<dbReference type="AlphaFoldDB" id="A0A199W0E2"/>
<sequence length="185" mass="21143">MEILNDLRSWYGQRQISHLDFNIIFLEEEERRLKDIENGAKIAKDDFRWMGTVRDEYQWIQLKVQLETLVAQQSTQPIAQLEVDNSDPVSSTLSDCQEVLDVAEPELDLENPELIHEDKVHVTPRGIDGVADSGSRANVALPKVRQEVSVGDAEPHAMRREVDTIAGRRQRMEKREPEMALGAKL</sequence>
<proteinExistence type="predicted"/>
<accession>A0A199W0E2</accession>
<gene>
    <name evidence="1" type="ORF">ACMD2_22743</name>
</gene>
<evidence type="ECO:0000313" key="1">
    <source>
        <dbReference type="EMBL" id="OAY82708.1"/>
    </source>
</evidence>
<protein>
    <submittedName>
        <fullName evidence="1">Uncharacterized protein</fullName>
    </submittedName>
</protein>
<comment type="caution">
    <text evidence="1">The sequence shown here is derived from an EMBL/GenBank/DDBJ whole genome shotgun (WGS) entry which is preliminary data.</text>
</comment>
<dbReference type="Proteomes" id="UP000092600">
    <property type="component" value="Unassembled WGS sequence"/>
</dbReference>
<organism evidence="1 2">
    <name type="scientific">Ananas comosus</name>
    <name type="common">Pineapple</name>
    <name type="synonym">Ananas ananas</name>
    <dbReference type="NCBI Taxonomy" id="4615"/>
    <lineage>
        <taxon>Eukaryota</taxon>
        <taxon>Viridiplantae</taxon>
        <taxon>Streptophyta</taxon>
        <taxon>Embryophyta</taxon>
        <taxon>Tracheophyta</taxon>
        <taxon>Spermatophyta</taxon>
        <taxon>Magnoliopsida</taxon>
        <taxon>Liliopsida</taxon>
        <taxon>Poales</taxon>
        <taxon>Bromeliaceae</taxon>
        <taxon>Bromelioideae</taxon>
        <taxon>Ananas</taxon>
    </lineage>
</organism>
<name>A0A199W0E2_ANACO</name>
<dbReference type="EMBL" id="LSRQ01000445">
    <property type="protein sequence ID" value="OAY82708.1"/>
    <property type="molecule type" value="Genomic_DNA"/>
</dbReference>